<evidence type="ECO:0008006" key="3">
    <source>
        <dbReference type="Google" id="ProtNLM"/>
    </source>
</evidence>
<gene>
    <name evidence="1" type="ORF">BDK63_001827</name>
</gene>
<dbReference type="AlphaFoldDB" id="A0A7W5PAU2"/>
<sequence>MSKKSGITAIVVKKLLASLGYNVTPLSSTKPTALLSFDGNPRALRYLKKSGEFLITGKVEDGRSLFVFPLDDKNRHPFIRAVQSALDVSLIGGDEREAIRRRLMSFYTLYQPASAAEVLGAEAEEIPMLGDQPPWVVIKPWEDMTVKERIEKIIKTEREDNSQVSTAEMSVEHGCNFCGPVSGEKLSVEAERLYKIMRSVIKNGFMRHDFKDGDIRADILVQTSGNWKWLVKSGQHRVAVLSALGYRDFPIRVESIVCRDEVDFWPQVLAGNYSREMALRVFDNIFSGVGVHERYWAGILAEAA</sequence>
<dbReference type="Proteomes" id="UP000553442">
    <property type="component" value="Unassembled WGS sequence"/>
</dbReference>
<name>A0A7W5PAU2_9GAMM</name>
<comment type="caution">
    <text evidence="1">The sequence shown here is derived from an EMBL/GenBank/DDBJ whole genome shotgun (WGS) entry which is preliminary data.</text>
</comment>
<evidence type="ECO:0000313" key="1">
    <source>
        <dbReference type="EMBL" id="MBB3330952.1"/>
    </source>
</evidence>
<protein>
    <recommendedName>
        <fullName evidence="3">ParB/Sulfiredoxin domain-containing protein</fullName>
    </recommendedName>
</protein>
<accession>A0A7W5PAU2</accession>
<evidence type="ECO:0000313" key="2">
    <source>
        <dbReference type="Proteomes" id="UP000553442"/>
    </source>
</evidence>
<reference evidence="1 2" key="1">
    <citation type="submission" date="2020-08" db="EMBL/GenBank/DDBJ databases">
        <title>Genomic Encyclopedia of Archaeal and Bacterial Type Strains, Phase II (KMG-II): from individual species to whole genera.</title>
        <authorList>
            <person name="Goeker M."/>
        </authorList>
    </citation>
    <scope>NUCLEOTIDE SEQUENCE [LARGE SCALE GENOMIC DNA]</scope>
    <source>
        <strain evidence="1 2">5AG</strain>
    </source>
</reference>
<dbReference type="EMBL" id="JACHZF010000011">
    <property type="protein sequence ID" value="MBB3330952.1"/>
    <property type="molecule type" value="Genomic_DNA"/>
</dbReference>
<keyword evidence="2" id="KW-1185">Reference proteome</keyword>
<organism evidence="1 2">
    <name type="scientific">Halomonas campaniensis</name>
    <dbReference type="NCBI Taxonomy" id="213554"/>
    <lineage>
        <taxon>Bacteria</taxon>
        <taxon>Pseudomonadati</taxon>
        <taxon>Pseudomonadota</taxon>
        <taxon>Gammaproteobacteria</taxon>
        <taxon>Oceanospirillales</taxon>
        <taxon>Halomonadaceae</taxon>
        <taxon>Halomonas</taxon>
    </lineage>
</organism>
<proteinExistence type="predicted"/>
<dbReference type="RefSeq" id="WP_183331111.1">
    <property type="nucleotide sequence ID" value="NZ_JACHZF010000011.1"/>
</dbReference>